<sequence length="408" mass="45728">MSLSFSKLKSLLSTDNAKSNRRVFEKLEPVVGFKMQLVPGNSNPIPASEGGSQKVPSTVPELCVHLIGARHLPVTFGLKSVEGYMVMVKLFPGTIRYNSPIETSSWPKFNETFKFPMGSSTKSSMKRPKNTSVEQNLPQKLFKGHFVVLTVFALLELPPNMGFAAGVKQTYHSIRRKGSLLLKDINHINKPAEPAEEDVSSGEILKLTKSESRRNIGSVTCFLDPKIFTENTRTGVFQSDEFWLPIKDITVTPTNSTLTNSINSSTKGQVEVLLELCEPIELAAPCDEDTVSQISDNHTNSRRWSFSDVKRKIRNVTRKEKATHGGLMFKITTSKMRCAIKVKEEFENIAGTIYVKMSVFERDILSSAWRSDPFLPSLSTRWDPNDSTIRIPLNDVSDLDHISIKHMF</sequence>
<dbReference type="VEuPathDB" id="VectorBase:PPAI000497"/>
<dbReference type="EnsemblMetazoa" id="PPAI000497-RA">
    <property type="protein sequence ID" value="PPAI000497-PA"/>
    <property type="gene ID" value="PPAI000497"/>
</dbReference>
<keyword evidence="2" id="KW-1185">Reference proteome</keyword>
<evidence type="ECO:0000313" key="2">
    <source>
        <dbReference type="Proteomes" id="UP000092462"/>
    </source>
</evidence>
<reference evidence="1" key="1">
    <citation type="submission" date="2022-08" db="UniProtKB">
        <authorList>
            <consortium name="EnsemblMetazoa"/>
        </authorList>
    </citation>
    <scope>IDENTIFICATION</scope>
    <source>
        <strain evidence="1">Israel</strain>
    </source>
</reference>
<dbReference type="EMBL" id="AJVK01020780">
    <property type="status" value="NOT_ANNOTATED_CDS"/>
    <property type="molecule type" value="Genomic_DNA"/>
</dbReference>
<dbReference type="CDD" id="cd00030">
    <property type="entry name" value="C2"/>
    <property type="match status" value="1"/>
</dbReference>
<dbReference type="InterPro" id="IPR035892">
    <property type="entry name" value="C2_domain_sf"/>
</dbReference>
<dbReference type="SUPFAM" id="SSF49562">
    <property type="entry name" value="C2 domain (Calcium/lipid-binding domain, CaLB)"/>
    <property type="match status" value="1"/>
</dbReference>
<dbReference type="EMBL" id="AJVK01020779">
    <property type="status" value="NOT_ANNOTATED_CDS"/>
    <property type="molecule type" value="Genomic_DNA"/>
</dbReference>
<name>A0A1B0CZH5_PHLPP</name>
<dbReference type="Proteomes" id="UP000092462">
    <property type="component" value="Unassembled WGS sequence"/>
</dbReference>
<organism evidence="1 2">
    <name type="scientific">Phlebotomus papatasi</name>
    <name type="common">Sandfly</name>
    <dbReference type="NCBI Taxonomy" id="29031"/>
    <lineage>
        <taxon>Eukaryota</taxon>
        <taxon>Metazoa</taxon>
        <taxon>Ecdysozoa</taxon>
        <taxon>Arthropoda</taxon>
        <taxon>Hexapoda</taxon>
        <taxon>Insecta</taxon>
        <taxon>Pterygota</taxon>
        <taxon>Neoptera</taxon>
        <taxon>Endopterygota</taxon>
        <taxon>Diptera</taxon>
        <taxon>Nematocera</taxon>
        <taxon>Psychodoidea</taxon>
        <taxon>Psychodidae</taxon>
        <taxon>Phlebotomus</taxon>
        <taxon>Phlebotomus</taxon>
    </lineage>
</organism>
<evidence type="ECO:0000313" key="1">
    <source>
        <dbReference type="EnsemblMetazoa" id="PPAI000497-PA"/>
    </source>
</evidence>
<proteinExistence type="predicted"/>
<dbReference type="AlphaFoldDB" id="A0A1B0CZH5"/>
<protein>
    <submittedName>
        <fullName evidence="1">Uncharacterized protein</fullName>
    </submittedName>
</protein>
<accession>A0A1B0CZH5</accession>
<dbReference type="VEuPathDB" id="VectorBase:PPAPM1_008935"/>